<keyword evidence="3 7" id="KW-1133">Transmembrane helix</keyword>
<dbReference type="EMBL" id="CP003119">
    <property type="protein sequence ID" value="AFA76005.1"/>
    <property type="molecule type" value="Genomic_DNA"/>
</dbReference>
<dbReference type="GO" id="GO:0005506">
    <property type="term" value="F:iron ion binding"/>
    <property type="evidence" value="ECO:0007669"/>
    <property type="project" value="InterPro"/>
</dbReference>
<evidence type="ECO:0000259" key="8">
    <source>
        <dbReference type="Pfam" id="PF04116"/>
    </source>
</evidence>
<evidence type="ECO:0000256" key="6">
    <source>
        <dbReference type="ARBA" id="ARBA00023136"/>
    </source>
</evidence>
<evidence type="ECO:0000256" key="2">
    <source>
        <dbReference type="ARBA" id="ARBA00022692"/>
    </source>
</evidence>
<feature type="transmembrane region" description="Helical" evidence="7">
    <location>
        <begin position="211"/>
        <end position="240"/>
    </location>
</feature>
<evidence type="ECO:0000256" key="5">
    <source>
        <dbReference type="ARBA" id="ARBA00023098"/>
    </source>
</evidence>
<dbReference type="GO" id="GO:0016020">
    <property type="term" value="C:membrane"/>
    <property type="evidence" value="ECO:0007669"/>
    <property type="project" value="GOC"/>
</dbReference>
<keyword evidence="2 7" id="KW-0812">Transmembrane</keyword>
<dbReference type="GO" id="GO:0006643">
    <property type="term" value="P:membrane lipid metabolic process"/>
    <property type="evidence" value="ECO:0007669"/>
    <property type="project" value="TreeGrafter"/>
</dbReference>
<proteinExistence type="predicted"/>
<dbReference type="InterPro" id="IPR006694">
    <property type="entry name" value="Fatty_acid_hydroxylase"/>
</dbReference>
<feature type="transmembrane region" description="Helical" evidence="7">
    <location>
        <begin position="120"/>
        <end position="146"/>
    </location>
</feature>
<comment type="subcellular location">
    <subcellularLocation>
        <location evidence="1">Endomembrane system</location>
        <topology evidence="1">Multi-pass membrane protein</topology>
    </subcellularLocation>
</comment>
<dbReference type="AlphaFoldDB" id="H6N326"/>
<dbReference type="GO" id="GO:0050479">
    <property type="term" value="F:glyceryl-ether monooxygenase activity"/>
    <property type="evidence" value="ECO:0007669"/>
    <property type="project" value="TreeGrafter"/>
</dbReference>
<evidence type="ECO:0000256" key="3">
    <source>
        <dbReference type="ARBA" id="ARBA00022989"/>
    </source>
</evidence>
<dbReference type="HOGENOM" id="CLU_033631_1_0_11"/>
<reference evidence="9 10" key="1">
    <citation type="journal article" date="2012" name="Appl. Environ. Microbiol.">
        <title>Involvement of two latex-clearing proteins during rubber degradation and insights into the subsequent degradation pathway revealed by the genome sequence of Gordonia polyisoprenivorans strain VH2.</title>
        <authorList>
            <person name="Hiessl S."/>
            <person name="Schuldes J."/>
            <person name="Thurmer A."/>
            <person name="Halbsguth T."/>
            <person name="Broker D."/>
            <person name="Angelov A."/>
            <person name="Liebl W."/>
            <person name="Daniel R."/>
            <person name="Steinbuchel A."/>
        </authorList>
    </citation>
    <scope>NUCLEOTIDE SEQUENCE [LARGE SCALE GENOMIC DNA]</scope>
    <source>
        <strain evidence="10">DSM 44266 / VH2</strain>
    </source>
</reference>
<dbReference type="Pfam" id="PF04116">
    <property type="entry name" value="FA_hydroxylase"/>
    <property type="match status" value="1"/>
</dbReference>
<feature type="domain" description="Fatty acid hydroxylase" evidence="8">
    <location>
        <begin position="158"/>
        <end position="291"/>
    </location>
</feature>
<dbReference type="GO" id="GO:0008610">
    <property type="term" value="P:lipid biosynthetic process"/>
    <property type="evidence" value="ECO:0007669"/>
    <property type="project" value="InterPro"/>
</dbReference>
<keyword evidence="6 7" id="KW-0472">Membrane</keyword>
<feature type="transmembrane region" description="Helical" evidence="7">
    <location>
        <begin position="59"/>
        <end position="78"/>
    </location>
</feature>
<evidence type="ECO:0000313" key="9">
    <source>
        <dbReference type="EMBL" id="AFA76005.1"/>
    </source>
</evidence>
<evidence type="ECO:0000256" key="4">
    <source>
        <dbReference type="ARBA" id="ARBA00023002"/>
    </source>
</evidence>
<dbReference type="PANTHER" id="PTHR21624:SF1">
    <property type="entry name" value="ALKYLGLYCEROL MONOOXYGENASE"/>
    <property type="match status" value="1"/>
</dbReference>
<evidence type="ECO:0000313" key="10">
    <source>
        <dbReference type="Proteomes" id="UP000009154"/>
    </source>
</evidence>
<accession>H6N326</accession>
<gene>
    <name evidence="9" type="ordered locus">GPOL_c50110</name>
</gene>
<dbReference type="InterPro" id="IPR051689">
    <property type="entry name" value="Sterol_desaturase/TMEM195"/>
</dbReference>
<evidence type="ECO:0000256" key="7">
    <source>
        <dbReference type="SAM" id="Phobius"/>
    </source>
</evidence>
<keyword evidence="5" id="KW-0443">Lipid metabolism</keyword>
<sequence length="364" mass="41461">MAMLSPFGVCDPTAPWTTRHLTRYGVTHRSDTRLCQITRRSPENNAVLDLLPDPMHEPTVLAIPFFLALLVLEWFAAWKLEDRATDTEDTDTEDTGPAIERRSPVGAYEKRDARASISMGLVSIATSAVWKLAGLLVYTAIFVYVAPWQLPIGAWYTWVIGFVAVDVLYYWNHRISHRVRLVWATHQAHHSSEYFNFATALRQKWNISAALVMWLPLPFLGIPPAVVFACYGVNLVYQFWIHTEQIDRMWRSIEFVFNTPSHHRVHHGSDPEYLDRNYAGVFILWDRMFGSFRAEAHRPHYGLTKPVGTYNIWTLQSHEYVSIARDVRAATGWRAKLGYIFGPPGWSPTTGKAPSASGAISSTR</sequence>
<organism evidence="9 10">
    <name type="scientific">Gordonia polyisoprenivorans (strain DSM 44266 / VH2)</name>
    <dbReference type="NCBI Taxonomy" id="1112204"/>
    <lineage>
        <taxon>Bacteria</taxon>
        <taxon>Bacillati</taxon>
        <taxon>Actinomycetota</taxon>
        <taxon>Actinomycetes</taxon>
        <taxon>Mycobacteriales</taxon>
        <taxon>Gordoniaceae</taxon>
        <taxon>Gordonia</taxon>
    </lineage>
</organism>
<evidence type="ECO:0000256" key="1">
    <source>
        <dbReference type="ARBA" id="ARBA00004127"/>
    </source>
</evidence>
<dbReference type="KEGG" id="gpo:GPOL_c50110"/>
<protein>
    <submittedName>
        <fullName evidence="9">Fatty acid hydroxylase</fullName>
    </submittedName>
</protein>
<keyword evidence="4" id="KW-0560">Oxidoreductase</keyword>
<dbReference type="GO" id="GO:0012505">
    <property type="term" value="C:endomembrane system"/>
    <property type="evidence" value="ECO:0007669"/>
    <property type="project" value="UniProtKB-SubCell"/>
</dbReference>
<dbReference type="PANTHER" id="PTHR21624">
    <property type="entry name" value="STEROL DESATURASE-RELATED PROTEIN"/>
    <property type="match status" value="1"/>
</dbReference>
<dbReference type="Proteomes" id="UP000009154">
    <property type="component" value="Chromosome"/>
</dbReference>
<name>H6N326_GORPV</name>
<keyword evidence="10" id="KW-1185">Reference proteome</keyword>
<dbReference type="eggNOG" id="COG3000">
    <property type="taxonomic scope" value="Bacteria"/>
</dbReference>
<dbReference type="STRING" id="1112204.GPOL_c50110"/>
<feature type="transmembrane region" description="Helical" evidence="7">
    <location>
        <begin position="152"/>
        <end position="171"/>
    </location>
</feature>